<dbReference type="AlphaFoldDB" id="A0AA49JT89"/>
<dbReference type="KEGG" id="pspc:Strain318_000836"/>
<keyword evidence="1" id="KW-1133">Transmembrane helix</keyword>
<dbReference type="Pfam" id="PF09945">
    <property type="entry name" value="DUF2177"/>
    <property type="match status" value="1"/>
</dbReference>
<dbReference type="InterPro" id="IPR018687">
    <property type="entry name" value="DUF2177_membr"/>
</dbReference>
<gene>
    <name evidence="2" type="ORF">Strain138_000836</name>
    <name evidence="3" type="ORF">Strain318_000836</name>
</gene>
<feature type="transmembrane region" description="Helical" evidence="1">
    <location>
        <begin position="45"/>
        <end position="65"/>
    </location>
</feature>
<evidence type="ECO:0000313" key="2">
    <source>
        <dbReference type="EMBL" id="WKW11581.1"/>
    </source>
</evidence>
<proteinExistence type="predicted"/>
<dbReference type="EMBL" id="CP130612">
    <property type="protein sequence ID" value="WKW11581.1"/>
    <property type="molecule type" value="Genomic_DNA"/>
</dbReference>
<dbReference type="RefSeq" id="WP_367887279.1">
    <property type="nucleotide sequence ID" value="NZ_CP130612.1"/>
</dbReference>
<evidence type="ECO:0000313" key="3">
    <source>
        <dbReference type="EMBL" id="WKW14491.1"/>
    </source>
</evidence>
<accession>A0AA49JT89</accession>
<feature type="transmembrane region" description="Helical" evidence="1">
    <location>
        <begin position="72"/>
        <end position="91"/>
    </location>
</feature>
<keyword evidence="4" id="KW-1185">Reference proteome</keyword>
<accession>A0AA49JYS7</accession>
<evidence type="ECO:0000313" key="4">
    <source>
        <dbReference type="Proteomes" id="UP001229955"/>
    </source>
</evidence>
<organism evidence="2">
    <name type="scientific">Pseudogemmatithrix spongiicola</name>
    <dbReference type="NCBI Taxonomy" id="3062599"/>
    <lineage>
        <taxon>Bacteria</taxon>
        <taxon>Pseudomonadati</taxon>
        <taxon>Gemmatimonadota</taxon>
        <taxon>Gemmatimonadia</taxon>
        <taxon>Gemmatimonadales</taxon>
        <taxon>Gemmatimonadaceae</taxon>
        <taxon>Pseudogemmatithrix</taxon>
    </lineage>
</organism>
<feature type="transmembrane region" description="Helical" evidence="1">
    <location>
        <begin position="7"/>
        <end position="25"/>
    </location>
</feature>
<reference evidence="2" key="1">
    <citation type="submission" date="2023-07" db="EMBL/GenBank/DDBJ databases">
        <authorList>
            <person name="Haufschild T."/>
            <person name="Kallscheuer N."/>
            <person name="Hammer J."/>
            <person name="Kohn T."/>
            <person name="Kabuu M."/>
            <person name="Jogler M."/>
            <person name="Wohfarth N."/>
            <person name="Heuer A."/>
            <person name="Rohde M."/>
            <person name="van Teeseling M.C.F."/>
            <person name="Jogler C."/>
        </authorList>
    </citation>
    <scope>NUCLEOTIDE SEQUENCE</scope>
    <source>
        <strain evidence="2">Strain 138</strain>
        <strain evidence="3">Strain 318</strain>
    </source>
</reference>
<name>A0AA49JT89_9BACT</name>
<protein>
    <submittedName>
        <fullName evidence="2">DUF2177 family protein</fullName>
    </submittedName>
</protein>
<dbReference type="Proteomes" id="UP001229955">
    <property type="component" value="Chromosome"/>
</dbReference>
<keyword evidence="1" id="KW-0812">Transmembrane</keyword>
<evidence type="ECO:0000256" key="1">
    <source>
        <dbReference type="SAM" id="Phobius"/>
    </source>
</evidence>
<keyword evidence="1" id="KW-0472">Membrane</keyword>
<sequence length="134" mass="14123">MAFYLKLYAACTATFFALDIAWLGFVAKGFYQRQMGHLLAEQTKWGAAIAFYLIYVAAIVVLCVLPGIEKQSVLRAAALGGVFGLAAYAAFDLTSLALLKGFPSGVVPVDLAWGVVLTASVAAAGTWVGLRLTA</sequence>
<dbReference type="EMBL" id="CP130613">
    <property type="protein sequence ID" value="WKW14491.1"/>
    <property type="molecule type" value="Genomic_DNA"/>
</dbReference>
<feature type="transmembrane region" description="Helical" evidence="1">
    <location>
        <begin position="111"/>
        <end position="130"/>
    </location>
</feature>